<dbReference type="Pfam" id="PF02601">
    <property type="entry name" value="Exonuc_VII_L"/>
    <property type="match status" value="1"/>
</dbReference>
<reference evidence="10" key="1">
    <citation type="submission" date="2016-10" db="EMBL/GenBank/DDBJ databases">
        <authorList>
            <person name="Varghese N."/>
            <person name="Submissions S."/>
        </authorList>
    </citation>
    <scope>NUCLEOTIDE SEQUENCE [LARGE SCALE GENOMIC DNA]</scope>
    <source>
        <strain evidence="10">CGMCC 1.10658</strain>
    </source>
</reference>
<comment type="subunit">
    <text evidence="5">Heterooligomer composed of large and small subunits.</text>
</comment>
<evidence type="ECO:0000256" key="2">
    <source>
        <dbReference type="ARBA" id="ARBA00022722"/>
    </source>
</evidence>
<gene>
    <name evidence="5" type="primary">xseA</name>
    <name evidence="9" type="ORF">SAMN05216212_0331</name>
</gene>
<dbReference type="Proteomes" id="UP000199305">
    <property type="component" value="Unassembled WGS sequence"/>
</dbReference>
<evidence type="ECO:0000256" key="1">
    <source>
        <dbReference type="ARBA" id="ARBA00022490"/>
    </source>
</evidence>
<evidence type="ECO:0000259" key="7">
    <source>
        <dbReference type="Pfam" id="PF02601"/>
    </source>
</evidence>
<keyword evidence="2 5" id="KW-0540">Nuclease</keyword>
<comment type="similarity">
    <text evidence="5 6">Belongs to the XseA family.</text>
</comment>
<keyword evidence="4 5" id="KW-0269">Exonuclease</keyword>
<evidence type="ECO:0000259" key="8">
    <source>
        <dbReference type="Pfam" id="PF13742"/>
    </source>
</evidence>
<organism evidence="9 10">
    <name type="scientific">Microbulbifer yueqingensis</name>
    <dbReference type="NCBI Taxonomy" id="658219"/>
    <lineage>
        <taxon>Bacteria</taxon>
        <taxon>Pseudomonadati</taxon>
        <taxon>Pseudomonadota</taxon>
        <taxon>Gammaproteobacteria</taxon>
        <taxon>Cellvibrionales</taxon>
        <taxon>Microbulbiferaceae</taxon>
        <taxon>Microbulbifer</taxon>
    </lineage>
</organism>
<dbReference type="PANTHER" id="PTHR30008">
    <property type="entry name" value="EXODEOXYRIBONUCLEASE 7 LARGE SUBUNIT"/>
    <property type="match status" value="1"/>
</dbReference>
<dbReference type="GO" id="GO:0003676">
    <property type="term" value="F:nucleic acid binding"/>
    <property type="evidence" value="ECO:0007669"/>
    <property type="project" value="InterPro"/>
</dbReference>
<dbReference type="RefSeq" id="WP_091507037.1">
    <property type="nucleotide sequence ID" value="NZ_FNFH01000001.1"/>
</dbReference>
<accession>A0A1G8V178</accession>
<dbReference type="GO" id="GO:0008855">
    <property type="term" value="F:exodeoxyribonuclease VII activity"/>
    <property type="evidence" value="ECO:0007669"/>
    <property type="project" value="UniProtKB-UniRule"/>
</dbReference>
<evidence type="ECO:0000256" key="4">
    <source>
        <dbReference type="ARBA" id="ARBA00022839"/>
    </source>
</evidence>
<feature type="domain" description="Exonuclease VII large subunit C-terminal" evidence="7">
    <location>
        <begin position="135"/>
        <end position="446"/>
    </location>
</feature>
<dbReference type="EC" id="3.1.11.6" evidence="5"/>
<dbReference type="EMBL" id="FNFH01000001">
    <property type="protein sequence ID" value="SDJ58930.1"/>
    <property type="molecule type" value="Genomic_DNA"/>
</dbReference>
<name>A0A1G8V178_9GAMM</name>
<proteinExistence type="inferred from homology"/>
<dbReference type="HAMAP" id="MF_00378">
    <property type="entry name" value="Exonuc_7_L"/>
    <property type="match status" value="1"/>
</dbReference>
<dbReference type="GO" id="GO:0005737">
    <property type="term" value="C:cytoplasm"/>
    <property type="evidence" value="ECO:0007669"/>
    <property type="project" value="UniProtKB-SubCell"/>
</dbReference>
<evidence type="ECO:0000256" key="6">
    <source>
        <dbReference type="RuleBase" id="RU004355"/>
    </source>
</evidence>
<evidence type="ECO:0000256" key="5">
    <source>
        <dbReference type="HAMAP-Rule" id="MF_00378"/>
    </source>
</evidence>
<comment type="subcellular location">
    <subcellularLocation>
        <location evidence="5 6">Cytoplasm</location>
    </subcellularLocation>
</comment>
<keyword evidence="3 5" id="KW-0378">Hydrolase</keyword>
<dbReference type="PANTHER" id="PTHR30008:SF0">
    <property type="entry name" value="EXODEOXYRIBONUCLEASE 7 LARGE SUBUNIT"/>
    <property type="match status" value="1"/>
</dbReference>
<evidence type="ECO:0000313" key="9">
    <source>
        <dbReference type="EMBL" id="SDJ58930.1"/>
    </source>
</evidence>
<evidence type="ECO:0000313" key="10">
    <source>
        <dbReference type="Proteomes" id="UP000199305"/>
    </source>
</evidence>
<dbReference type="GO" id="GO:0009318">
    <property type="term" value="C:exodeoxyribonuclease VII complex"/>
    <property type="evidence" value="ECO:0007669"/>
    <property type="project" value="UniProtKB-UniRule"/>
</dbReference>
<feature type="domain" description="OB-fold nucleic acid binding" evidence="8">
    <location>
        <begin position="19"/>
        <end position="112"/>
    </location>
</feature>
<dbReference type="InterPro" id="IPR003753">
    <property type="entry name" value="Exonuc_VII_L"/>
</dbReference>
<dbReference type="Pfam" id="PF13742">
    <property type="entry name" value="tRNA_anti_2"/>
    <property type="match status" value="1"/>
</dbReference>
<dbReference type="STRING" id="658219.SAMN05216212_0331"/>
<evidence type="ECO:0000256" key="3">
    <source>
        <dbReference type="ARBA" id="ARBA00022801"/>
    </source>
</evidence>
<dbReference type="InterPro" id="IPR025824">
    <property type="entry name" value="OB-fold_nuc-bd_dom"/>
</dbReference>
<comment type="catalytic activity">
    <reaction evidence="5 6">
        <text>Exonucleolytic cleavage in either 5'- to 3'- or 3'- to 5'-direction to yield nucleoside 5'-phosphates.</text>
        <dbReference type="EC" id="3.1.11.6"/>
    </reaction>
</comment>
<dbReference type="NCBIfam" id="TIGR00237">
    <property type="entry name" value="xseA"/>
    <property type="match status" value="1"/>
</dbReference>
<sequence>MLTGNRSTPAGTNANRSVLTVSDLNREVKHLLESSIPLLWVSGEISNFAAPTSGHWYFTLKDARAQVRCAMFRGRNRAVRFRPENGREVLLRVRVGLYEGRGEYQLIVEHMEEAGLGALMRQLEELKGRLQAEGLFDPERKQPLPFLPANIGIVTSPTGAAIRDMIHVLARRHPAADIELWPVAVQGREAAPQIAAAIHRAGRLGRHDLLIVGRGGGSLEDLWPFNEEVVARAIAACPIPVISAVGHETDTTVSDLVADVRAPTPSAAAELASANAVELRQGLAALRERLARAALIQLRHLHQRLEATRNRIRHPREQLQNRAQRLDHLELRLQSAGRRNLELRRRELSAALRAFGHFHPQRDLQRRQAELAQLAQQLHRGMGQLLEHRRELLGHAAQLLNNVSPLAVLERGYAIVQDERGEVVKQAETLEPGQRLQTRVASGRFSSIVEEILD</sequence>
<comment type="function">
    <text evidence="5">Bidirectionally degrades single-stranded DNA into large acid-insoluble oligonucleotides, which are then degraded further into small acid-soluble oligonucleotides.</text>
</comment>
<dbReference type="CDD" id="cd04489">
    <property type="entry name" value="ExoVII_LU_OBF"/>
    <property type="match status" value="1"/>
</dbReference>
<protein>
    <recommendedName>
        <fullName evidence="5">Exodeoxyribonuclease 7 large subunit</fullName>
        <ecNumber evidence="5">3.1.11.6</ecNumber>
    </recommendedName>
    <alternativeName>
        <fullName evidence="5">Exodeoxyribonuclease VII large subunit</fullName>
        <shortName evidence="5">Exonuclease VII large subunit</shortName>
    </alternativeName>
</protein>
<dbReference type="GO" id="GO:0006308">
    <property type="term" value="P:DNA catabolic process"/>
    <property type="evidence" value="ECO:0007669"/>
    <property type="project" value="UniProtKB-UniRule"/>
</dbReference>
<dbReference type="OrthoDB" id="9802795at2"/>
<dbReference type="AlphaFoldDB" id="A0A1G8V178"/>
<keyword evidence="1 5" id="KW-0963">Cytoplasm</keyword>
<dbReference type="InterPro" id="IPR020579">
    <property type="entry name" value="Exonuc_VII_lsu_C"/>
</dbReference>
<keyword evidence="10" id="KW-1185">Reference proteome</keyword>